<keyword evidence="2" id="KW-1185">Reference proteome</keyword>
<evidence type="ECO:0008006" key="3">
    <source>
        <dbReference type="Google" id="ProtNLM"/>
    </source>
</evidence>
<sequence length="53" mass="6018">MLKTITNLGEVLNKAEQKTINGGQIQCPRGTVLRCNWLGCWCEAEIDDRPDER</sequence>
<protein>
    <recommendedName>
        <fullName evidence="3">Bacteriocin</fullName>
    </recommendedName>
</protein>
<organism evidence="1 2">
    <name type="scientific">Tenacibaculum pelagium</name>
    <dbReference type="NCBI Taxonomy" id="2759527"/>
    <lineage>
        <taxon>Bacteria</taxon>
        <taxon>Pseudomonadati</taxon>
        <taxon>Bacteroidota</taxon>
        <taxon>Flavobacteriia</taxon>
        <taxon>Flavobacteriales</taxon>
        <taxon>Flavobacteriaceae</taxon>
        <taxon>Tenacibaculum</taxon>
    </lineage>
</organism>
<dbReference type="EMBL" id="JACGLS010000001">
    <property type="protein sequence ID" value="MBA6154946.1"/>
    <property type="molecule type" value="Genomic_DNA"/>
</dbReference>
<evidence type="ECO:0000313" key="1">
    <source>
        <dbReference type="EMBL" id="MBA6154946.1"/>
    </source>
</evidence>
<evidence type="ECO:0000313" key="2">
    <source>
        <dbReference type="Proteomes" id="UP000563906"/>
    </source>
</evidence>
<comment type="caution">
    <text evidence="1">The sequence shown here is derived from an EMBL/GenBank/DDBJ whole genome shotgun (WGS) entry which is preliminary data.</text>
</comment>
<dbReference type="Proteomes" id="UP000563906">
    <property type="component" value="Unassembled WGS sequence"/>
</dbReference>
<accession>A0A839AKP8</accession>
<dbReference type="AlphaFoldDB" id="A0A839AKP8"/>
<reference evidence="1 2" key="1">
    <citation type="submission" date="2020-07" db="EMBL/GenBank/DDBJ databases">
        <title>Bacterium isolated from marine sediment.</title>
        <authorList>
            <person name="Shang D."/>
            <person name="Du Z.-J."/>
        </authorList>
    </citation>
    <scope>NUCLEOTIDE SEQUENCE [LARGE SCALE GENOMIC DNA]</scope>
    <source>
        <strain evidence="1 2">S7007</strain>
    </source>
</reference>
<gene>
    <name evidence="1" type="ORF">H3Z83_00210</name>
</gene>
<proteinExistence type="predicted"/>
<dbReference type="RefSeq" id="WP_182123466.1">
    <property type="nucleotide sequence ID" value="NZ_JACGLS010000001.1"/>
</dbReference>
<name>A0A839AKP8_9FLAO</name>